<keyword evidence="1" id="KW-1133">Transmembrane helix</keyword>
<proteinExistence type="predicted"/>
<keyword evidence="4" id="KW-1185">Reference proteome</keyword>
<sequence length="643" mass="72270">MPRHSLLSLILLMLSIVFFTPSTSIPFSALPPAVARRENEAKYEVEFSWGARRSVVEAPISEPVEDSPVLVLAPKRTYRKDPLNDFKRYTGGWNISDRHYWAHDNMLCGEKSKFIVLMSGQGALEAIQEVDVIIVCLWRKDYNLLLLRILENLGIAEQHSIIDCRFLYYAQGKQFRVIEWTFYFIENSLVIESSVWMQSVGFTAAPLFAIAAIWFLVFGLCLLCGCLCYFCCKRQRYGYSRTAYALSLVFLVLFSICAIIGCVVLYTAQQRFHKSTTETLEYVVNQADTTVDKLRTVSDFIASAKLIGVDQVFLPSNVQTDIDQIGIRINSSATVLADKTVDDSDDIRDLLDSVKVALITTAAIMLLLTFLGFLFSIFGMQFLVYILVVVGWILVAGTFILCGTFLLLHNVAGDTCVAMDHWVHNPTAQTALDDILPCVDKATTQDTLLKSKEITTQLVEVVNQVITNVSNLNFSPNFKPMYINQSGPLVPILCNPFYADLTIRPCSAGEVDLTNATQVWTSYVCQVSPTGICTTTGRLTPAFYSQMSAAVNVSYGLNNYAPFLTDLGDCTFARETFDDICRDRCPSLRRYSRWIYIGLVMVSSAAMLSLIFWVIYGRERRHRVYSKQLVSESAQGSEREKQP</sequence>
<reference evidence="4" key="1">
    <citation type="journal article" date="2019" name="Gigascience">
        <title>De novo genome assembly of the endangered Acer yangbiense, a plant species with extremely small populations endemic to Yunnan Province, China.</title>
        <authorList>
            <person name="Yang J."/>
            <person name="Wariss H.M."/>
            <person name="Tao L."/>
            <person name="Zhang R."/>
            <person name="Yun Q."/>
            <person name="Hollingsworth P."/>
            <person name="Dao Z."/>
            <person name="Luo G."/>
            <person name="Guo H."/>
            <person name="Ma Y."/>
            <person name="Sun W."/>
        </authorList>
    </citation>
    <scope>NUCLEOTIDE SEQUENCE [LARGE SCALE GENOMIC DNA]</scope>
    <source>
        <strain evidence="4">cv. br00</strain>
    </source>
</reference>
<dbReference type="Proteomes" id="UP000326939">
    <property type="component" value="Chromosome 6"/>
</dbReference>
<dbReference type="EMBL" id="VDCV01000006">
    <property type="protein sequence ID" value="KAB5553375.1"/>
    <property type="molecule type" value="Genomic_DNA"/>
</dbReference>
<dbReference type="AlphaFoldDB" id="A0A5N5MDY8"/>
<feature type="signal peptide" evidence="2">
    <location>
        <begin position="1"/>
        <end position="24"/>
    </location>
</feature>
<dbReference type="GO" id="GO:0009506">
    <property type="term" value="C:plasmodesma"/>
    <property type="evidence" value="ECO:0007669"/>
    <property type="project" value="TreeGrafter"/>
</dbReference>
<dbReference type="InterPro" id="IPR040283">
    <property type="entry name" value="DDB_G0292058-like"/>
</dbReference>
<dbReference type="GO" id="GO:0005886">
    <property type="term" value="C:plasma membrane"/>
    <property type="evidence" value="ECO:0007669"/>
    <property type="project" value="TreeGrafter"/>
</dbReference>
<name>A0A5N5MDY8_9ROSI</name>
<feature type="transmembrane region" description="Helical" evidence="1">
    <location>
        <begin position="594"/>
        <end position="616"/>
    </location>
</feature>
<keyword evidence="2" id="KW-0732">Signal</keyword>
<evidence type="ECO:0008006" key="5">
    <source>
        <dbReference type="Google" id="ProtNLM"/>
    </source>
</evidence>
<evidence type="ECO:0000313" key="4">
    <source>
        <dbReference type="Proteomes" id="UP000326939"/>
    </source>
</evidence>
<evidence type="ECO:0000256" key="1">
    <source>
        <dbReference type="SAM" id="Phobius"/>
    </source>
</evidence>
<dbReference type="PANTHER" id="PTHR31414:SF13">
    <property type="entry name" value="TRANSMEMBRANE PROTEIN"/>
    <property type="match status" value="1"/>
</dbReference>
<keyword evidence="1" id="KW-0812">Transmembrane</keyword>
<organism evidence="3 4">
    <name type="scientific">Salix brachista</name>
    <dbReference type="NCBI Taxonomy" id="2182728"/>
    <lineage>
        <taxon>Eukaryota</taxon>
        <taxon>Viridiplantae</taxon>
        <taxon>Streptophyta</taxon>
        <taxon>Embryophyta</taxon>
        <taxon>Tracheophyta</taxon>
        <taxon>Spermatophyta</taxon>
        <taxon>Magnoliopsida</taxon>
        <taxon>eudicotyledons</taxon>
        <taxon>Gunneridae</taxon>
        <taxon>Pentapetalae</taxon>
        <taxon>rosids</taxon>
        <taxon>fabids</taxon>
        <taxon>Malpighiales</taxon>
        <taxon>Salicaceae</taxon>
        <taxon>Saliceae</taxon>
        <taxon>Salix</taxon>
    </lineage>
</organism>
<keyword evidence="1" id="KW-0472">Membrane</keyword>
<feature type="transmembrane region" description="Helical" evidence="1">
    <location>
        <begin position="382"/>
        <end position="408"/>
    </location>
</feature>
<evidence type="ECO:0000256" key="2">
    <source>
        <dbReference type="SAM" id="SignalP"/>
    </source>
</evidence>
<feature type="transmembrane region" description="Helical" evidence="1">
    <location>
        <begin position="207"/>
        <end position="232"/>
    </location>
</feature>
<gene>
    <name evidence="3" type="ORF">DKX38_010686</name>
</gene>
<comment type="caution">
    <text evidence="3">The sequence shown here is derived from an EMBL/GenBank/DDBJ whole genome shotgun (WGS) entry which is preliminary data.</text>
</comment>
<feature type="chain" id="PRO_5024399461" description="Transmembrane protein" evidence="2">
    <location>
        <begin position="25"/>
        <end position="643"/>
    </location>
</feature>
<protein>
    <recommendedName>
        <fullName evidence="5">Transmembrane protein</fullName>
    </recommendedName>
</protein>
<dbReference type="PANTHER" id="PTHR31414">
    <property type="entry name" value="TRANSMEMBRANE PROTEIN DDB_G0292058"/>
    <property type="match status" value="1"/>
</dbReference>
<evidence type="ECO:0000313" key="3">
    <source>
        <dbReference type="EMBL" id="KAB5553375.1"/>
    </source>
</evidence>
<accession>A0A5N5MDY8</accession>
<feature type="transmembrane region" description="Helical" evidence="1">
    <location>
        <begin position="356"/>
        <end position="375"/>
    </location>
</feature>
<feature type="transmembrane region" description="Helical" evidence="1">
    <location>
        <begin position="244"/>
        <end position="268"/>
    </location>
</feature>